<evidence type="ECO:0000256" key="10">
    <source>
        <dbReference type="RuleBase" id="RU004504"/>
    </source>
</evidence>
<evidence type="ECO:0000256" key="8">
    <source>
        <dbReference type="ARBA" id="ARBA00023014"/>
    </source>
</evidence>
<dbReference type="Gene3D" id="3.40.640.10">
    <property type="entry name" value="Type I PLP-dependent aspartate aminotransferase-like (Major domain)"/>
    <property type="match status" value="1"/>
</dbReference>
<dbReference type="PANTHER" id="PTHR11601">
    <property type="entry name" value="CYSTEINE DESULFURYLASE FAMILY MEMBER"/>
    <property type="match status" value="1"/>
</dbReference>
<comment type="catalytic activity">
    <reaction evidence="9">
        <text>(sulfur carrier)-H + L-cysteine = (sulfur carrier)-SH + L-alanine</text>
        <dbReference type="Rhea" id="RHEA:43892"/>
        <dbReference type="Rhea" id="RHEA-COMP:14737"/>
        <dbReference type="Rhea" id="RHEA-COMP:14739"/>
        <dbReference type="ChEBI" id="CHEBI:29917"/>
        <dbReference type="ChEBI" id="CHEBI:35235"/>
        <dbReference type="ChEBI" id="CHEBI:57972"/>
        <dbReference type="ChEBI" id="CHEBI:64428"/>
        <dbReference type="EC" id="2.8.1.7"/>
    </reaction>
</comment>
<evidence type="ECO:0000256" key="7">
    <source>
        <dbReference type="ARBA" id="ARBA00023004"/>
    </source>
</evidence>
<dbReference type="OrthoDB" id="9808002at2"/>
<dbReference type="GO" id="GO:0046872">
    <property type="term" value="F:metal ion binding"/>
    <property type="evidence" value="ECO:0007669"/>
    <property type="project" value="UniProtKB-KW"/>
</dbReference>
<keyword evidence="8" id="KW-0411">Iron-sulfur</keyword>
<dbReference type="AlphaFoldDB" id="A0A1G6JLV8"/>
<dbReference type="PANTHER" id="PTHR11601:SF34">
    <property type="entry name" value="CYSTEINE DESULFURASE"/>
    <property type="match status" value="1"/>
</dbReference>
<evidence type="ECO:0000256" key="5">
    <source>
        <dbReference type="ARBA" id="ARBA00022723"/>
    </source>
</evidence>
<dbReference type="InterPro" id="IPR015424">
    <property type="entry name" value="PyrdxlP-dep_Trfase"/>
</dbReference>
<evidence type="ECO:0000313" key="13">
    <source>
        <dbReference type="Proteomes" id="UP000242662"/>
    </source>
</evidence>
<keyword evidence="5" id="KW-0479">Metal-binding</keyword>
<name>A0A1G6JLV8_9BACI</name>
<organism evidence="12 13">
    <name type="scientific">Shouchella lonarensis</name>
    <dbReference type="NCBI Taxonomy" id="1464122"/>
    <lineage>
        <taxon>Bacteria</taxon>
        <taxon>Bacillati</taxon>
        <taxon>Bacillota</taxon>
        <taxon>Bacilli</taxon>
        <taxon>Bacillales</taxon>
        <taxon>Bacillaceae</taxon>
        <taxon>Shouchella</taxon>
    </lineage>
</organism>
<dbReference type="EMBL" id="FMYM01000006">
    <property type="protein sequence ID" value="SDC19704.1"/>
    <property type="molecule type" value="Genomic_DNA"/>
</dbReference>
<dbReference type="PIRSF" id="PIRSF005572">
    <property type="entry name" value="NifS"/>
    <property type="match status" value="1"/>
</dbReference>
<comment type="similarity">
    <text evidence="2">Belongs to the class-V pyridoxal-phosphate-dependent aminotransferase family. NifS/IscS subfamily.</text>
</comment>
<dbReference type="InterPro" id="IPR015422">
    <property type="entry name" value="PyrdxlP-dep_Trfase_small"/>
</dbReference>
<dbReference type="Pfam" id="PF00266">
    <property type="entry name" value="Aminotran_5"/>
    <property type="match status" value="1"/>
</dbReference>
<evidence type="ECO:0000256" key="3">
    <source>
        <dbReference type="ARBA" id="ARBA00012239"/>
    </source>
</evidence>
<keyword evidence="7" id="KW-0408">Iron</keyword>
<feature type="domain" description="Aminotransferase class V" evidence="11">
    <location>
        <begin position="7"/>
        <end position="367"/>
    </location>
</feature>
<dbReference type="RefSeq" id="WP_090775657.1">
    <property type="nucleotide sequence ID" value="NZ_FMYM01000006.1"/>
</dbReference>
<dbReference type="InterPro" id="IPR000192">
    <property type="entry name" value="Aminotrans_V_dom"/>
</dbReference>
<dbReference type="InterPro" id="IPR016454">
    <property type="entry name" value="Cysteine_dSase"/>
</dbReference>
<dbReference type="Proteomes" id="UP000242662">
    <property type="component" value="Unassembled WGS sequence"/>
</dbReference>
<evidence type="ECO:0000256" key="2">
    <source>
        <dbReference type="ARBA" id="ARBA00006490"/>
    </source>
</evidence>
<dbReference type="SUPFAM" id="SSF53383">
    <property type="entry name" value="PLP-dependent transferases"/>
    <property type="match status" value="1"/>
</dbReference>
<keyword evidence="13" id="KW-1185">Reference proteome</keyword>
<dbReference type="GO" id="GO:0031071">
    <property type="term" value="F:cysteine desulfurase activity"/>
    <property type="evidence" value="ECO:0007669"/>
    <property type="project" value="UniProtKB-EC"/>
</dbReference>
<dbReference type="InterPro" id="IPR020578">
    <property type="entry name" value="Aminotrans_V_PyrdxlP_BS"/>
</dbReference>
<comment type="cofactor">
    <cofactor evidence="1 10">
        <name>pyridoxal 5'-phosphate</name>
        <dbReference type="ChEBI" id="CHEBI:597326"/>
    </cofactor>
</comment>
<proteinExistence type="inferred from homology"/>
<dbReference type="EC" id="2.8.1.7" evidence="3"/>
<keyword evidence="4" id="KW-0808">Transferase</keyword>
<gene>
    <name evidence="12" type="ORF">SAMN05421737_10630</name>
</gene>
<reference evidence="13" key="1">
    <citation type="submission" date="2016-09" db="EMBL/GenBank/DDBJ databases">
        <authorList>
            <person name="Varghese N."/>
            <person name="Submissions S."/>
        </authorList>
    </citation>
    <scope>NUCLEOTIDE SEQUENCE [LARGE SCALE GENOMIC DNA]</scope>
    <source>
        <strain evidence="13">25nlg</strain>
    </source>
</reference>
<sequence>METKEAVYMDHAATSGLHPVAFEAMCPYFLERYGNPSSLHQFGREAKKAVVSARQTIASLLSASPASVLFTSGGTESINLALFGYVRQYGRPGAHIITTEIEHHAVAHAISELEQEGYRVTRLPVNQSGVVSVEAIKRVLTDDTVLVSIMYANNETGALAPVPEIGRLLKGHPAVFHTDAVQAASSCLLDVDVLGVDLMSISSHKVNGPKGVGCLYVRNGIVLKPLLYGGEQEQKRRAGTEDVPGIVGFAKAFAITAEEQDIRKQHYMTLRQALLTILAREGVSYEINGTSERTLAHILNIHFPKVKTETLLAQLDLAGIAVSGGSACTAGTLEPSHVLQSMYGKQSPRVQGSIRISFGYTNTCAEATYVGTMLAKYVRQAQMDEPFIQ</sequence>
<dbReference type="PROSITE" id="PS00595">
    <property type="entry name" value="AA_TRANSFER_CLASS_5"/>
    <property type="match status" value="1"/>
</dbReference>
<evidence type="ECO:0000256" key="1">
    <source>
        <dbReference type="ARBA" id="ARBA00001933"/>
    </source>
</evidence>
<evidence type="ECO:0000256" key="6">
    <source>
        <dbReference type="ARBA" id="ARBA00022898"/>
    </source>
</evidence>
<dbReference type="Gene3D" id="1.10.260.50">
    <property type="match status" value="1"/>
</dbReference>
<evidence type="ECO:0000256" key="9">
    <source>
        <dbReference type="ARBA" id="ARBA00050776"/>
    </source>
</evidence>
<keyword evidence="6" id="KW-0663">Pyridoxal phosphate</keyword>
<dbReference type="GO" id="GO:0051536">
    <property type="term" value="F:iron-sulfur cluster binding"/>
    <property type="evidence" value="ECO:0007669"/>
    <property type="project" value="UniProtKB-KW"/>
</dbReference>
<evidence type="ECO:0000259" key="11">
    <source>
        <dbReference type="Pfam" id="PF00266"/>
    </source>
</evidence>
<dbReference type="Gene3D" id="3.90.1150.10">
    <property type="entry name" value="Aspartate Aminotransferase, domain 1"/>
    <property type="match status" value="1"/>
</dbReference>
<evidence type="ECO:0000256" key="4">
    <source>
        <dbReference type="ARBA" id="ARBA00022679"/>
    </source>
</evidence>
<accession>A0A1G6JLV8</accession>
<evidence type="ECO:0000313" key="12">
    <source>
        <dbReference type="EMBL" id="SDC19704.1"/>
    </source>
</evidence>
<dbReference type="FunFam" id="3.40.640.10:FF:000084">
    <property type="entry name" value="IscS-like cysteine desulfurase"/>
    <property type="match status" value="1"/>
</dbReference>
<dbReference type="InterPro" id="IPR015421">
    <property type="entry name" value="PyrdxlP-dep_Trfase_major"/>
</dbReference>
<protein>
    <recommendedName>
        <fullName evidence="3">cysteine desulfurase</fullName>
        <ecNumber evidence="3">2.8.1.7</ecNumber>
    </recommendedName>
</protein>
<dbReference type="STRING" id="1464122.SAMN05421737_10630"/>